<dbReference type="EMBL" id="HADZ01005226">
    <property type="protein sequence ID" value="SBP69167.1"/>
    <property type="molecule type" value="Transcribed_RNA"/>
</dbReference>
<keyword evidence="2" id="KW-0999">Mitochondrion inner membrane</keyword>
<evidence type="ECO:0000256" key="1">
    <source>
        <dbReference type="ARBA" id="ARBA00022707"/>
    </source>
</evidence>
<dbReference type="PANTHER" id="PTHR21588:SF23">
    <property type="entry name" value="MICOS COMPLEX SUBUNIT MIC19 ISOFORM X1"/>
    <property type="match status" value="1"/>
</dbReference>
<keyword evidence="3" id="KW-0496">Mitochondrion</keyword>
<gene>
    <name evidence="9" type="primary">CHCHD3</name>
</gene>
<dbReference type="AlphaFoldDB" id="A0A1A8BNG7"/>
<protein>
    <submittedName>
        <fullName evidence="9">Coiled-coil-helix-coiled-coil-helix domain containing 3</fullName>
    </submittedName>
</protein>
<proteinExistence type="predicted"/>
<dbReference type="InterPro" id="IPR007964">
    <property type="entry name" value="MIC19/MIC25"/>
</dbReference>
<evidence type="ECO:0000256" key="7">
    <source>
        <dbReference type="ARBA" id="ARBA00034476"/>
    </source>
</evidence>
<feature type="region of interest" description="Disordered" evidence="8">
    <location>
        <begin position="28"/>
        <end position="109"/>
    </location>
</feature>
<sequence>MGANNSTRRVSFESDDYDNVTVVKGIRLSENVIKRMKGPAAPSKQNNASSPPPTTSSPPLLQPVPPLVDPFTSLPPPLPLVAPPSAAETAAAPPQPPTEKPTVEPLSPAPVFKPVARAESSPAPPPSAAVVNEEALRKKITDELSKGFEQDRAKAKQEMQAWFDAEKARTSAQAQTAAQSQVQAEVSRMLSAERAVAQENFQQAVIRERITTEDEILRAQILAKQLDAKEADLKKQDAFYREQVARLEERSAQFYKVTTENYRKAADQVNAKFKRYEVNPVCADLQGQVLSCYKENAGKTLNCSNIAALYLQCVNNAKQNDKHVQAPSWTDDVTS</sequence>
<keyword evidence="5" id="KW-1015">Disulfide bond</keyword>
<keyword evidence="4" id="KW-0472">Membrane</keyword>
<evidence type="ECO:0000256" key="3">
    <source>
        <dbReference type="ARBA" id="ARBA00023128"/>
    </source>
</evidence>
<dbReference type="Pfam" id="PF05300">
    <property type="entry name" value="MIC19_MIC25"/>
    <property type="match status" value="1"/>
</dbReference>
<evidence type="ECO:0000256" key="6">
    <source>
        <dbReference type="ARBA" id="ARBA00023288"/>
    </source>
</evidence>
<keyword evidence="6" id="KW-0449">Lipoprotein</keyword>
<evidence type="ECO:0000256" key="2">
    <source>
        <dbReference type="ARBA" id="ARBA00022792"/>
    </source>
</evidence>
<feature type="compositionally biased region" description="Low complexity" evidence="8">
    <location>
        <begin position="83"/>
        <end position="92"/>
    </location>
</feature>
<organism evidence="9">
    <name type="scientific">Nothobranchius kadleci</name>
    <name type="common">African annual killifish</name>
    <dbReference type="NCBI Taxonomy" id="1051664"/>
    <lineage>
        <taxon>Eukaryota</taxon>
        <taxon>Metazoa</taxon>
        <taxon>Chordata</taxon>
        <taxon>Craniata</taxon>
        <taxon>Vertebrata</taxon>
        <taxon>Euteleostomi</taxon>
        <taxon>Actinopterygii</taxon>
        <taxon>Neopterygii</taxon>
        <taxon>Teleostei</taxon>
        <taxon>Neoteleostei</taxon>
        <taxon>Acanthomorphata</taxon>
        <taxon>Ovalentaria</taxon>
        <taxon>Atherinomorphae</taxon>
        <taxon>Cyprinodontiformes</taxon>
        <taxon>Nothobranchiidae</taxon>
        <taxon>Nothobranchius</taxon>
    </lineage>
</organism>
<name>A0A1A8BNG7_NOTKA</name>
<evidence type="ECO:0000313" key="9">
    <source>
        <dbReference type="EMBL" id="SBP69167.1"/>
    </source>
</evidence>
<dbReference type="GO" id="GO:0061617">
    <property type="term" value="C:MICOS complex"/>
    <property type="evidence" value="ECO:0007669"/>
    <property type="project" value="InterPro"/>
</dbReference>
<reference evidence="9" key="1">
    <citation type="submission" date="2016-05" db="EMBL/GenBank/DDBJ databases">
        <authorList>
            <person name="Lavstsen T."/>
            <person name="Jespersen J.S."/>
        </authorList>
    </citation>
    <scope>NUCLEOTIDE SEQUENCE</scope>
    <source>
        <tissue evidence="9">Brain</tissue>
    </source>
</reference>
<evidence type="ECO:0000256" key="5">
    <source>
        <dbReference type="ARBA" id="ARBA00023157"/>
    </source>
</evidence>
<comment type="subcellular location">
    <subcellularLocation>
        <location evidence="7">Mitochondrion inner membrane</location>
        <topology evidence="7">Lipid-anchor</topology>
    </subcellularLocation>
</comment>
<evidence type="ECO:0000256" key="8">
    <source>
        <dbReference type="SAM" id="MobiDB-lite"/>
    </source>
</evidence>
<evidence type="ECO:0000256" key="4">
    <source>
        <dbReference type="ARBA" id="ARBA00023136"/>
    </source>
</evidence>
<dbReference type="InterPro" id="IPR052632">
    <property type="entry name" value="MICOS_subunit_Mic19"/>
</dbReference>
<reference evidence="9" key="2">
    <citation type="submission" date="2016-06" db="EMBL/GenBank/DDBJ databases">
        <title>The genome of a short-lived fish provides insights into sex chromosome evolution and the genetic control of aging.</title>
        <authorList>
            <person name="Reichwald K."/>
            <person name="Felder M."/>
            <person name="Petzold A."/>
            <person name="Koch P."/>
            <person name="Groth M."/>
            <person name="Platzer M."/>
        </authorList>
    </citation>
    <scope>NUCLEOTIDE SEQUENCE</scope>
    <source>
        <tissue evidence="9">Brain</tissue>
    </source>
</reference>
<dbReference type="GO" id="GO:0007007">
    <property type="term" value="P:inner mitochondrial membrane organization"/>
    <property type="evidence" value="ECO:0007669"/>
    <property type="project" value="TreeGrafter"/>
</dbReference>
<accession>A0A1A8BNG7</accession>
<keyword evidence="1" id="KW-0519">Myristate</keyword>
<dbReference type="PANTHER" id="PTHR21588">
    <property type="entry name" value="COILED-COIL-HELIX-COILED-COIL-HELIX DOMAIN CONTAINING 6"/>
    <property type="match status" value="1"/>
</dbReference>
<feature type="compositionally biased region" description="Pro residues" evidence="8">
    <location>
        <begin position="50"/>
        <end position="82"/>
    </location>
</feature>